<dbReference type="InterPro" id="IPR047641">
    <property type="entry name" value="ABC_transpr_MalK/UgpC-like"/>
</dbReference>
<evidence type="ECO:0000256" key="3">
    <source>
        <dbReference type="ARBA" id="ARBA00022741"/>
    </source>
</evidence>
<feature type="domain" description="ABC transporter" evidence="5">
    <location>
        <begin position="4"/>
        <end position="234"/>
    </location>
</feature>
<dbReference type="RefSeq" id="WP_261493865.1">
    <property type="nucleotide sequence ID" value="NZ_JAOCQF010000001.1"/>
</dbReference>
<organism evidence="6 7">
    <name type="scientific">Albidovulum sediminis</name>
    <dbReference type="NCBI Taxonomy" id="3066345"/>
    <lineage>
        <taxon>Bacteria</taxon>
        <taxon>Pseudomonadati</taxon>
        <taxon>Pseudomonadota</taxon>
        <taxon>Alphaproteobacteria</taxon>
        <taxon>Rhodobacterales</taxon>
        <taxon>Paracoccaceae</taxon>
        <taxon>Albidovulum</taxon>
    </lineage>
</organism>
<sequence>MGRITLDKVTKRFGEVEVIPPLDLTIEDGEFVVFVGPSGCGKSTLLRLIAGLEDVSGGQIRIDGTDATAVPPAKRGLAMVFQSYALYPHMSVRKNIAFPLRMAGLSQAEQDRKVEAAAEVLNLTPYLDRRPGQLSGGQRQRVAIGRAIVREPAAFLFDEPLSNLDAALRVGMRLEISELHNRLKTTMVYVTHDQVEAMTMADKIVVLQAGRVEQVGSPLELYRAPRNRFVAGFIGSPRMNFIEGAEAAAHGAHAIGIRPEHIAVSTTEGAWRGRVGVSEHLGSDTFFHVTGTGLADAITVRAGGEVDLHHGDAVFLTPEADKIHRFDREGARIA</sequence>
<evidence type="ECO:0000313" key="6">
    <source>
        <dbReference type="EMBL" id="MCT8328433.1"/>
    </source>
</evidence>
<dbReference type="Pfam" id="PF08402">
    <property type="entry name" value="TOBE_2"/>
    <property type="match status" value="1"/>
</dbReference>
<keyword evidence="2" id="KW-0813">Transport</keyword>
<dbReference type="Gene3D" id="2.40.50.140">
    <property type="entry name" value="Nucleic acid-binding proteins"/>
    <property type="match status" value="1"/>
</dbReference>
<dbReference type="CDD" id="cd03301">
    <property type="entry name" value="ABC_MalK_N"/>
    <property type="match status" value="1"/>
</dbReference>
<keyword evidence="7" id="KW-1185">Reference proteome</keyword>
<dbReference type="InterPro" id="IPR017871">
    <property type="entry name" value="ABC_transporter-like_CS"/>
</dbReference>
<protein>
    <submittedName>
        <fullName evidence="6">ABC transporter ATP-binding protein</fullName>
    </submittedName>
</protein>
<dbReference type="SUPFAM" id="SSF52540">
    <property type="entry name" value="P-loop containing nucleoside triphosphate hydrolases"/>
    <property type="match status" value="1"/>
</dbReference>
<evidence type="ECO:0000259" key="5">
    <source>
        <dbReference type="PROSITE" id="PS50893"/>
    </source>
</evidence>
<dbReference type="InterPro" id="IPR015855">
    <property type="entry name" value="ABC_transpr_MalK-like"/>
</dbReference>
<dbReference type="SUPFAM" id="SSF50331">
    <property type="entry name" value="MOP-like"/>
    <property type="match status" value="1"/>
</dbReference>
<dbReference type="InterPro" id="IPR008995">
    <property type="entry name" value="Mo/tungstate-bd_C_term_dom"/>
</dbReference>
<evidence type="ECO:0000313" key="7">
    <source>
        <dbReference type="Proteomes" id="UP001205601"/>
    </source>
</evidence>
<dbReference type="EMBL" id="JAOCQF010000001">
    <property type="protein sequence ID" value="MCT8328433.1"/>
    <property type="molecule type" value="Genomic_DNA"/>
</dbReference>
<comment type="caution">
    <text evidence="6">The sequence shown here is derived from an EMBL/GenBank/DDBJ whole genome shotgun (WGS) entry which is preliminary data.</text>
</comment>
<comment type="similarity">
    <text evidence="1">Belongs to the ABC transporter superfamily.</text>
</comment>
<accession>A0ABT2NHP1</accession>
<dbReference type="InterPro" id="IPR013611">
    <property type="entry name" value="Transp-assoc_OB_typ2"/>
</dbReference>
<evidence type="ECO:0000256" key="1">
    <source>
        <dbReference type="ARBA" id="ARBA00005417"/>
    </source>
</evidence>
<dbReference type="InterPro" id="IPR003593">
    <property type="entry name" value="AAA+_ATPase"/>
</dbReference>
<dbReference type="SMART" id="SM00382">
    <property type="entry name" value="AAA"/>
    <property type="match status" value="1"/>
</dbReference>
<name>A0ABT2NHP1_9RHOB</name>
<dbReference type="Gene3D" id="3.40.50.300">
    <property type="entry name" value="P-loop containing nucleotide triphosphate hydrolases"/>
    <property type="match status" value="1"/>
</dbReference>
<evidence type="ECO:0000256" key="2">
    <source>
        <dbReference type="ARBA" id="ARBA00022448"/>
    </source>
</evidence>
<dbReference type="InterPro" id="IPR027417">
    <property type="entry name" value="P-loop_NTPase"/>
</dbReference>
<keyword evidence="4 6" id="KW-0067">ATP-binding</keyword>
<keyword evidence="3" id="KW-0547">Nucleotide-binding</keyword>
<dbReference type="GO" id="GO:0005524">
    <property type="term" value="F:ATP binding"/>
    <property type="evidence" value="ECO:0007669"/>
    <property type="project" value="UniProtKB-KW"/>
</dbReference>
<dbReference type="InterPro" id="IPR003439">
    <property type="entry name" value="ABC_transporter-like_ATP-bd"/>
</dbReference>
<dbReference type="Proteomes" id="UP001205601">
    <property type="component" value="Unassembled WGS sequence"/>
</dbReference>
<dbReference type="Gene3D" id="2.40.50.100">
    <property type="match status" value="1"/>
</dbReference>
<proteinExistence type="inferred from homology"/>
<gene>
    <name evidence="6" type="ORF">N5I32_02790</name>
</gene>
<dbReference type="NCBIfam" id="NF008653">
    <property type="entry name" value="PRK11650.1"/>
    <property type="match status" value="1"/>
</dbReference>
<dbReference type="InterPro" id="IPR012340">
    <property type="entry name" value="NA-bd_OB-fold"/>
</dbReference>
<evidence type="ECO:0000256" key="4">
    <source>
        <dbReference type="ARBA" id="ARBA00022840"/>
    </source>
</evidence>
<dbReference type="PANTHER" id="PTHR43875:SF3">
    <property type="entry name" value="MALTOSE_MALTODEXTRIN IMPORT ATP-BINDING PROTEIN MALK"/>
    <property type="match status" value="1"/>
</dbReference>
<dbReference type="PROSITE" id="PS50893">
    <property type="entry name" value="ABC_TRANSPORTER_2"/>
    <property type="match status" value="1"/>
</dbReference>
<dbReference type="PROSITE" id="PS00211">
    <property type="entry name" value="ABC_TRANSPORTER_1"/>
    <property type="match status" value="1"/>
</dbReference>
<dbReference type="PANTHER" id="PTHR43875">
    <property type="entry name" value="MALTODEXTRIN IMPORT ATP-BINDING PROTEIN MSMX"/>
    <property type="match status" value="1"/>
</dbReference>
<dbReference type="Pfam" id="PF00005">
    <property type="entry name" value="ABC_tran"/>
    <property type="match status" value="1"/>
</dbReference>
<reference evidence="7" key="1">
    <citation type="submission" date="2023-07" db="EMBL/GenBank/DDBJ databases">
        <title>Defluviimonas sediminis sp. nov., isolated from mangrove sediment.</title>
        <authorList>
            <person name="Liu L."/>
            <person name="Li J."/>
            <person name="Huang Y."/>
            <person name="Pan J."/>
            <person name="Li M."/>
        </authorList>
    </citation>
    <scope>NUCLEOTIDE SEQUENCE [LARGE SCALE GENOMIC DNA]</scope>
    <source>
        <strain evidence="7">FT324</strain>
    </source>
</reference>